<dbReference type="Gene3D" id="3.40.50.300">
    <property type="entry name" value="P-loop containing nucleotide triphosphate hydrolases"/>
    <property type="match status" value="1"/>
</dbReference>
<evidence type="ECO:0000313" key="3">
    <source>
        <dbReference type="Proteomes" id="UP001454086"/>
    </source>
</evidence>
<dbReference type="PANTHER" id="PTHR32182:SF22">
    <property type="entry name" value="ATP-DEPENDENT ENDONUCLEASE, OLD FAMILY-RELATED"/>
    <property type="match status" value="1"/>
</dbReference>
<evidence type="ECO:0008006" key="4">
    <source>
        <dbReference type="Google" id="ProtNLM"/>
    </source>
</evidence>
<evidence type="ECO:0000256" key="1">
    <source>
        <dbReference type="SAM" id="Coils"/>
    </source>
</evidence>
<reference evidence="2 3" key="1">
    <citation type="submission" date="2024-03" db="EMBL/GenBank/DDBJ databases">
        <title>Human intestinal bacterial collection.</title>
        <authorList>
            <person name="Pauvert C."/>
            <person name="Hitch T.C.A."/>
            <person name="Clavel T."/>
        </authorList>
    </citation>
    <scope>NUCLEOTIDE SEQUENCE [LARGE SCALE GENOMIC DNA]</scope>
    <source>
        <strain evidence="2 3">CLA-SR-H021</strain>
    </source>
</reference>
<name>A0ABV1DAN7_9FIRM</name>
<feature type="coiled-coil region" evidence="1">
    <location>
        <begin position="746"/>
        <end position="773"/>
    </location>
</feature>
<proteinExistence type="predicted"/>
<evidence type="ECO:0000313" key="2">
    <source>
        <dbReference type="EMBL" id="MEQ2426826.1"/>
    </source>
</evidence>
<dbReference type="RefSeq" id="WP_349118409.1">
    <property type="nucleotide sequence ID" value="NZ_JBBMFM010000076.1"/>
</dbReference>
<comment type="caution">
    <text evidence="2">The sequence shown here is derived from an EMBL/GenBank/DDBJ whole genome shotgun (WGS) entry which is preliminary data.</text>
</comment>
<protein>
    <recommendedName>
        <fullName evidence="4">ATPase AAA-type core domain-containing protein</fullName>
    </recommendedName>
</protein>
<sequence length="773" mass="90845">MCRFYPKGNIPKLSGDRTAEALFTHIRHAGSLKDRGYAYHGIEMIKKYIRNVPVAVLDNVLKQYRMYGIINDTVYRHQIHAIITTSSLSDARQKEYKFWYLDSLILVDILNKTLYKKLQSETEDVERAFLGDINLDTDTLEVFENPRGYWGNGGIGNRSFYLNDILEYTISLYKGNVTVLNKNAHVKEDFPFDIGDWRLDGYYGRQEEQKLYGVVHGSSGEKINYRQMMFSLLYLNRYHGMEEQQIDFDHRYHYDIRRKKLQLSQEKGRRIHHFYGKAVSSLSCIVGKNGSGKSSTVDFLRGTFLRLLKLMEETDIILEDGFIQKDAVRDYHILEEYTEFLVVFRLDDDAYYVTNIDGLRVDQAIPLKPFNRGIIRSFNEISKLFYFSGLLKNDLEPFADTAQRGDGKNGGKQEQAVMLDDFKQYDYSEMGSFTEKITCWKEGMAGNEDYINKELCYQFTFLKCMGQDRVNRLLDLKADKVFHVRRVMSEDKNEAEEQFTLGQIENNHEKVKSLLEKFVHCPDAKIEYFSSGEYAKFAFLARLFWMLEGRQYEKTFYEELVGKNIFGSEETLLPGETAMIFIDEGEVYYHPEWQRCYIDTLLKMINEKLNQERVQIVITTNSPFILSDVLREDVVYLSGEEETAAEMREKEITFGQNIHRLLRRNFFMEATIGEYAKTMIQEMIGVLQDGRKRKAARMEDIRTFLHQYYSELEDGEECEAIQGLIDQIGEPVYRDNLEKLVSIYKAEDKEWQINEMQKEIRQLEERIQRLKHD</sequence>
<keyword evidence="1" id="KW-0175">Coiled coil</keyword>
<dbReference type="SUPFAM" id="SSF52540">
    <property type="entry name" value="P-loop containing nucleoside triphosphate hydrolases"/>
    <property type="match status" value="1"/>
</dbReference>
<dbReference type="InterPro" id="IPR027417">
    <property type="entry name" value="P-loop_NTPase"/>
</dbReference>
<organism evidence="2 3">
    <name type="scientific">Enterocloster hominis</name>
    <name type="common">ex Hitch et al. 2024</name>
    <dbReference type="NCBI Taxonomy" id="1917870"/>
    <lineage>
        <taxon>Bacteria</taxon>
        <taxon>Bacillati</taxon>
        <taxon>Bacillota</taxon>
        <taxon>Clostridia</taxon>
        <taxon>Lachnospirales</taxon>
        <taxon>Lachnospiraceae</taxon>
        <taxon>Enterocloster</taxon>
    </lineage>
</organism>
<dbReference type="EMBL" id="JBBMFM010000076">
    <property type="protein sequence ID" value="MEQ2426826.1"/>
    <property type="molecule type" value="Genomic_DNA"/>
</dbReference>
<accession>A0ABV1DAN7</accession>
<gene>
    <name evidence="2" type="ORF">WMQ36_17785</name>
</gene>
<keyword evidence="3" id="KW-1185">Reference proteome</keyword>
<dbReference type="Proteomes" id="UP001454086">
    <property type="component" value="Unassembled WGS sequence"/>
</dbReference>
<dbReference type="PANTHER" id="PTHR32182">
    <property type="entry name" value="DNA REPLICATION AND REPAIR PROTEIN RECF"/>
    <property type="match status" value="1"/>
</dbReference>